<organism evidence="1 2">
    <name type="scientific">Actinomadura parmotrematis</name>
    <dbReference type="NCBI Taxonomy" id="2864039"/>
    <lineage>
        <taxon>Bacteria</taxon>
        <taxon>Bacillati</taxon>
        <taxon>Actinomycetota</taxon>
        <taxon>Actinomycetes</taxon>
        <taxon>Streptosporangiales</taxon>
        <taxon>Thermomonosporaceae</taxon>
        <taxon>Actinomadura</taxon>
    </lineage>
</organism>
<proteinExistence type="predicted"/>
<protein>
    <submittedName>
        <fullName evidence="1">Uncharacterized protein</fullName>
    </submittedName>
</protein>
<name>A0ABS7G326_9ACTN</name>
<dbReference type="Proteomes" id="UP000774570">
    <property type="component" value="Unassembled WGS sequence"/>
</dbReference>
<evidence type="ECO:0000313" key="2">
    <source>
        <dbReference type="Proteomes" id="UP000774570"/>
    </source>
</evidence>
<sequence length="68" mass="6509">MTTAALEAVPLSYTGMASAALSTARDFGMCAGPAAVSAIAVATLSPSAPYDGYAIALVVCSAAAVPAT</sequence>
<comment type="caution">
    <text evidence="1">The sequence shown here is derived from an EMBL/GenBank/DDBJ whole genome shotgun (WGS) entry which is preliminary data.</text>
</comment>
<gene>
    <name evidence="1" type="ORF">K1Y72_30560</name>
</gene>
<keyword evidence="2" id="KW-1185">Reference proteome</keyword>
<evidence type="ECO:0000313" key="1">
    <source>
        <dbReference type="EMBL" id="MBW8486745.1"/>
    </source>
</evidence>
<dbReference type="RefSeq" id="WP_220169984.1">
    <property type="nucleotide sequence ID" value="NZ_JAIBOA010000026.1"/>
</dbReference>
<dbReference type="EMBL" id="JAIBOA010000026">
    <property type="protein sequence ID" value="MBW8486745.1"/>
    <property type="molecule type" value="Genomic_DNA"/>
</dbReference>
<accession>A0ABS7G326</accession>
<reference evidence="1 2" key="1">
    <citation type="submission" date="2021-07" db="EMBL/GenBank/DDBJ databases">
        <title>Actinomadura sp. PM05-2 isolated from lichen.</title>
        <authorList>
            <person name="Somphong A."/>
            <person name="Phongsopitanun W."/>
            <person name="Tanasupawat S."/>
            <person name="Peongsungnone V."/>
        </authorList>
    </citation>
    <scope>NUCLEOTIDE SEQUENCE [LARGE SCALE GENOMIC DNA]</scope>
    <source>
        <strain evidence="1 2">PM05-2</strain>
    </source>
</reference>